<dbReference type="SMART" id="SM00575">
    <property type="entry name" value="ZnF_PMZ"/>
    <property type="match status" value="1"/>
</dbReference>
<feature type="domain" description="SWIM-type" evidence="7">
    <location>
        <begin position="34"/>
        <end position="70"/>
    </location>
</feature>
<dbReference type="PANTHER" id="PTHR31669:SF283">
    <property type="entry name" value="PROTEIN FAR1-RELATED SEQUENCE"/>
    <property type="match status" value="1"/>
</dbReference>
<gene>
    <name evidence="8" type="ORF">PIB30_008715</name>
</gene>
<organism evidence="8 9">
    <name type="scientific">Stylosanthes scabra</name>
    <dbReference type="NCBI Taxonomy" id="79078"/>
    <lineage>
        <taxon>Eukaryota</taxon>
        <taxon>Viridiplantae</taxon>
        <taxon>Streptophyta</taxon>
        <taxon>Embryophyta</taxon>
        <taxon>Tracheophyta</taxon>
        <taxon>Spermatophyta</taxon>
        <taxon>Magnoliopsida</taxon>
        <taxon>eudicotyledons</taxon>
        <taxon>Gunneridae</taxon>
        <taxon>Pentapetalae</taxon>
        <taxon>rosids</taxon>
        <taxon>fabids</taxon>
        <taxon>Fabales</taxon>
        <taxon>Fabaceae</taxon>
        <taxon>Papilionoideae</taxon>
        <taxon>50 kb inversion clade</taxon>
        <taxon>dalbergioids sensu lato</taxon>
        <taxon>Dalbergieae</taxon>
        <taxon>Pterocarpus clade</taxon>
        <taxon>Stylosanthes</taxon>
    </lineage>
</organism>
<keyword evidence="3 5" id="KW-0863">Zinc-finger</keyword>
<evidence type="ECO:0000256" key="5">
    <source>
        <dbReference type="PROSITE-ProRule" id="PRU00325"/>
    </source>
</evidence>
<evidence type="ECO:0000256" key="2">
    <source>
        <dbReference type="ARBA" id="ARBA00022723"/>
    </source>
</evidence>
<dbReference type="EMBL" id="JASCZI010120848">
    <property type="protein sequence ID" value="MED6155813.1"/>
    <property type="molecule type" value="Genomic_DNA"/>
</dbReference>
<comment type="similarity">
    <text evidence="1 6">Belongs to the FHY3/FAR1 family.</text>
</comment>
<evidence type="ECO:0000256" key="4">
    <source>
        <dbReference type="ARBA" id="ARBA00022833"/>
    </source>
</evidence>
<keyword evidence="6" id="KW-0539">Nucleus</keyword>
<keyword evidence="4 6" id="KW-0862">Zinc</keyword>
<dbReference type="Proteomes" id="UP001341840">
    <property type="component" value="Unassembled WGS sequence"/>
</dbReference>
<comment type="function">
    <text evidence="6">Putative transcription activator involved in regulating light control of development.</text>
</comment>
<protein>
    <recommendedName>
        <fullName evidence="6">Protein FAR1-RELATED SEQUENCE</fullName>
    </recommendedName>
</protein>
<evidence type="ECO:0000256" key="1">
    <source>
        <dbReference type="ARBA" id="ARBA00005889"/>
    </source>
</evidence>
<evidence type="ECO:0000259" key="7">
    <source>
        <dbReference type="PROSITE" id="PS50966"/>
    </source>
</evidence>
<reference evidence="8 9" key="1">
    <citation type="journal article" date="2023" name="Plants (Basel)">
        <title>Bridging the Gap: Combining Genomics and Transcriptomics Approaches to Understand Stylosanthes scabra, an Orphan Legume from the Brazilian Caatinga.</title>
        <authorList>
            <person name="Ferreira-Neto J.R.C."/>
            <person name="da Silva M.D."/>
            <person name="Binneck E."/>
            <person name="de Melo N.F."/>
            <person name="da Silva R.H."/>
            <person name="de Melo A.L.T.M."/>
            <person name="Pandolfi V."/>
            <person name="Bustamante F.O."/>
            <person name="Brasileiro-Vidal A.C."/>
            <person name="Benko-Iseppon A.M."/>
        </authorList>
    </citation>
    <scope>NUCLEOTIDE SEQUENCE [LARGE SCALE GENOMIC DNA]</scope>
    <source>
        <tissue evidence="8">Leaves</tissue>
    </source>
</reference>
<dbReference type="PROSITE" id="PS50966">
    <property type="entry name" value="ZF_SWIM"/>
    <property type="match status" value="1"/>
</dbReference>
<dbReference type="Pfam" id="PF04434">
    <property type="entry name" value="SWIM"/>
    <property type="match status" value="1"/>
</dbReference>
<name>A0ABU6U6K3_9FABA</name>
<proteinExistence type="inferred from homology"/>
<sequence>MNCMAVKKFEDASHVGYNVDHVFDIKGHVKERSYVVKIDRTSHEFTCECLMFEFKGIICCHALCAMALEKISSIPSKYLLDRWSKKIKGRHSKIKCCYDGDQISPEKASVEEVLTLNGGSRVQLESSIEVAFGMDNNDRCGQESLDQVYGAGLGFFDGFGS</sequence>
<comment type="subcellular location">
    <subcellularLocation>
        <location evidence="6">Nucleus</location>
    </subcellularLocation>
</comment>
<keyword evidence="2 6" id="KW-0479">Metal-binding</keyword>
<evidence type="ECO:0000313" key="9">
    <source>
        <dbReference type="Proteomes" id="UP001341840"/>
    </source>
</evidence>
<accession>A0ABU6U6K3</accession>
<dbReference type="InterPro" id="IPR007527">
    <property type="entry name" value="Znf_SWIM"/>
</dbReference>
<dbReference type="InterPro" id="IPR031052">
    <property type="entry name" value="FHY3/FAR1"/>
</dbReference>
<evidence type="ECO:0000256" key="3">
    <source>
        <dbReference type="ARBA" id="ARBA00022771"/>
    </source>
</evidence>
<dbReference type="InterPro" id="IPR006564">
    <property type="entry name" value="Znf_PMZ"/>
</dbReference>
<dbReference type="PANTHER" id="PTHR31669">
    <property type="entry name" value="PROTEIN FAR1-RELATED SEQUENCE 10-RELATED"/>
    <property type="match status" value="1"/>
</dbReference>
<evidence type="ECO:0000313" key="8">
    <source>
        <dbReference type="EMBL" id="MED6155813.1"/>
    </source>
</evidence>
<keyword evidence="9" id="KW-1185">Reference proteome</keyword>
<comment type="caution">
    <text evidence="8">The sequence shown here is derived from an EMBL/GenBank/DDBJ whole genome shotgun (WGS) entry which is preliminary data.</text>
</comment>
<evidence type="ECO:0000256" key="6">
    <source>
        <dbReference type="RuleBase" id="RU367018"/>
    </source>
</evidence>